<feature type="transmembrane region" description="Helical" evidence="8">
    <location>
        <begin position="102"/>
        <end position="121"/>
    </location>
</feature>
<dbReference type="AlphaFoldDB" id="A0A1D7ZZM6"/>
<keyword evidence="5 8" id="KW-0812">Transmembrane</keyword>
<evidence type="ECO:0000313" key="10">
    <source>
        <dbReference type="Proteomes" id="UP000094714"/>
    </source>
</evidence>
<comment type="similarity">
    <text evidence="2">Belongs to the auxin efflux carrier (TC 2.A.69) family.</text>
</comment>
<dbReference type="Pfam" id="PF03547">
    <property type="entry name" value="Mem_trans"/>
    <property type="match status" value="1"/>
</dbReference>
<accession>A0A1D7ZZM6</accession>
<keyword evidence="4" id="KW-1003">Cell membrane</keyword>
<dbReference type="GO" id="GO:0005886">
    <property type="term" value="C:plasma membrane"/>
    <property type="evidence" value="ECO:0007669"/>
    <property type="project" value="UniProtKB-SubCell"/>
</dbReference>
<reference evidence="9 10" key="1">
    <citation type="submission" date="2016-09" db="EMBL/GenBank/DDBJ databases">
        <title>Genome Sequence of the Lactobacillus fermentum strain NCC2970 (CNCM I-5068).</title>
        <authorList>
            <person name="Barretto C."/>
            <person name="Ngom-Bru C."/>
            <person name="Genevaz A."/>
            <person name="Fournier C."/>
            <person name="Moine D."/>
            <person name="Kassam M."/>
            <person name="Iltis A."/>
            <person name="Sagory-Zalkind P."/>
            <person name="Faucherand G."/>
            <person name="Descombes P."/>
            <person name="Duboux S."/>
        </authorList>
    </citation>
    <scope>NUCLEOTIDE SEQUENCE [LARGE SCALE GENOMIC DNA]</scope>
    <source>
        <strain evidence="9 10">NCC2970</strain>
    </source>
</reference>
<feature type="transmembrane region" description="Helical" evidence="8">
    <location>
        <begin position="237"/>
        <end position="256"/>
    </location>
</feature>
<dbReference type="PANTHER" id="PTHR36838:SF1">
    <property type="entry name" value="SLR1864 PROTEIN"/>
    <property type="match status" value="1"/>
</dbReference>
<proteinExistence type="inferred from homology"/>
<evidence type="ECO:0000256" key="4">
    <source>
        <dbReference type="ARBA" id="ARBA00022475"/>
    </source>
</evidence>
<feature type="transmembrane region" description="Helical" evidence="8">
    <location>
        <begin position="69"/>
        <end position="90"/>
    </location>
</feature>
<feature type="transmembrane region" description="Helical" evidence="8">
    <location>
        <begin position="38"/>
        <end position="57"/>
    </location>
</feature>
<feature type="transmembrane region" description="Helical" evidence="8">
    <location>
        <begin position="166"/>
        <end position="185"/>
    </location>
</feature>
<keyword evidence="7 8" id="KW-0472">Membrane</keyword>
<name>A0A1D7ZZM6_LIMFE</name>
<dbReference type="GO" id="GO:0055085">
    <property type="term" value="P:transmembrane transport"/>
    <property type="evidence" value="ECO:0007669"/>
    <property type="project" value="InterPro"/>
</dbReference>
<dbReference type="Proteomes" id="UP000094714">
    <property type="component" value="Chromosome"/>
</dbReference>
<keyword evidence="6 8" id="KW-1133">Transmembrane helix</keyword>
<gene>
    <name evidence="9" type="ORF">LACFE_CDS1846</name>
</gene>
<organism evidence="9 10">
    <name type="scientific">Limosilactobacillus fermentum</name>
    <name type="common">Lactobacillus fermentum</name>
    <dbReference type="NCBI Taxonomy" id="1613"/>
    <lineage>
        <taxon>Bacteria</taxon>
        <taxon>Bacillati</taxon>
        <taxon>Bacillota</taxon>
        <taxon>Bacilli</taxon>
        <taxon>Lactobacillales</taxon>
        <taxon>Lactobacillaceae</taxon>
        <taxon>Limosilactobacillus</taxon>
    </lineage>
</organism>
<comment type="subcellular location">
    <subcellularLocation>
        <location evidence="1">Cell membrane</location>
        <topology evidence="1">Multi-pass membrane protein</topology>
    </subcellularLocation>
</comment>
<dbReference type="InterPro" id="IPR038770">
    <property type="entry name" value="Na+/solute_symporter_sf"/>
</dbReference>
<dbReference type="Gene3D" id="1.20.1530.20">
    <property type="match status" value="1"/>
</dbReference>
<evidence type="ECO:0000313" key="9">
    <source>
        <dbReference type="EMBL" id="AOR75289.1"/>
    </source>
</evidence>
<evidence type="ECO:0000256" key="8">
    <source>
        <dbReference type="SAM" id="Phobius"/>
    </source>
</evidence>
<dbReference type="PATRIC" id="fig|1613.112.peg.1931"/>
<dbReference type="EMBL" id="CP017151">
    <property type="protein sequence ID" value="AOR75289.1"/>
    <property type="molecule type" value="Genomic_DNA"/>
</dbReference>
<sequence length="323" mass="35577">MMAVFWTSIQSVLSIIIMMAIGYVCKGKGWFDDHFSKSLSQIIMKVALPCSIFMSMLDRFKISQLKSLSVGLVYVIIAFVIGYIISWLLVVVCRVPANQRGLVMTGINGANTVFIGMPLNVALFGNVSIPYLLVYYIVNTIVIWTFGVWVIAAYDPTTKNKVSIDWKHFLPAPLWGFIVAIPFLIWMPNAATQLPTFVTTTLTDVGALVTPLSLIYIGIMLKDFGIQSVRFSKNLNVAILGRFVLSPIIMFTLIYAGAHGLHVNMASMFSKTLIIQAATPSFAVLPILADQYHSDVKFATSMVVATSCLFVIVVPIIMGILSL</sequence>
<evidence type="ECO:0000256" key="6">
    <source>
        <dbReference type="ARBA" id="ARBA00022989"/>
    </source>
</evidence>
<feature type="transmembrane region" description="Helical" evidence="8">
    <location>
        <begin position="205"/>
        <end position="225"/>
    </location>
</feature>
<evidence type="ECO:0000256" key="5">
    <source>
        <dbReference type="ARBA" id="ARBA00022692"/>
    </source>
</evidence>
<evidence type="ECO:0000256" key="1">
    <source>
        <dbReference type="ARBA" id="ARBA00004651"/>
    </source>
</evidence>
<feature type="transmembrane region" description="Helical" evidence="8">
    <location>
        <begin position="301"/>
        <end position="321"/>
    </location>
</feature>
<evidence type="ECO:0000256" key="7">
    <source>
        <dbReference type="ARBA" id="ARBA00023136"/>
    </source>
</evidence>
<evidence type="ECO:0000256" key="3">
    <source>
        <dbReference type="ARBA" id="ARBA00022448"/>
    </source>
</evidence>
<protein>
    <submittedName>
        <fullName evidence="9">Putative citrate transporter</fullName>
    </submittedName>
</protein>
<feature type="transmembrane region" description="Helical" evidence="8">
    <location>
        <begin position="6"/>
        <end position="26"/>
    </location>
</feature>
<dbReference type="PANTHER" id="PTHR36838">
    <property type="entry name" value="AUXIN EFFLUX CARRIER FAMILY PROTEIN"/>
    <property type="match status" value="1"/>
</dbReference>
<keyword evidence="3" id="KW-0813">Transport</keyword>
<feature type="transmembrane region" description="Helical" evidence="8">
    <location>
        <begin position="133"/>
        <end position="154"/>
    </location>
</feature>
<dbReference type="InterPro" id="IPR004776">
    <property type="entry name" value="Mem_transp_PIN-like"/>
</dbReference>
<evidence type="ECO:0000256" key="2">
    <source>
        <dbReference type="ARBA" id="ARBA00010145"/>
    </source>
</evidence>